<evidence type="ECO:0000313" key="7">
    <source>
        <dbReference type="EMBL" id="SMP77033.1"/>
    </source>
</evidence>
<dbReference type="Proteomes" id="UP001158067">
    <property type="component" value="Unassembled WGS sequence"/>
</dbReference>
<protein>
    <recommendedName>
        <fullName evidence="6">Histidinol-phosphatase</fullName>
        <ecNumber evidence="6">3.1.3.15</ecNumber>
    </recommendedName>
</protein>
<organism evidence="7 8">
    <name type="scientific">Neorhodopirellula lusitana</name>
    <dbReference type="NCBI Taxonomy" id="445327"/>
    <lineage>
        <taxon>Bacteria</taxon>
        <taxon>Pseudomonadati</taxon>
        <taxon>Planctomycetota</taxon>
        <taxon>Planctomycetia</taxon>
        <taxon>Pirellulales</taxon>
        <taxon>Pirellulaceae</taxon>
        <taxon>Neorhodopirellula</taxon>
    </lineage>
</organism>
<reference evidence="7 8" key="1">
    <citation type="submission" date="2017-05" db="EMBL/GenBank/DDBJ databases">
        <authorList>
            <person name="Varghese N."/>
            <person name="Submissions S."/>
        </authorList>
    </citation>
    <scope>NUCLEOTIDE SEQUENCE [LARGE SCALE GENOMIC DNA]</scope>
    <source>
        <strain evidence="7 8">DSM 25457</strain>
    </source>
</reference>
<proteinExistence type="inferred from homology"/>
<evidence type="ECO:0000256" key="6">
    <source>
        <dbReference type="NCBIfam" id="TIGR02067"/>
    </source>
</evidence>
<dbReference type="Pfam" id="PF00459">
    <property type="entry name" value="Inositol_P"/>
    <property type="match status" value="1"/>
</dbReference>
<dbReference type="PANTHER" id="PTHR43200">
    <property type="entry name" value="PHOSPHATASE"/>
    <property type="match status" value="1"/>
</dbReference>
<gene>
    <name evidence="7" type="ORF">SAMN06265222_12271</name>
</gene>
<sequence length="285" mass="30731">MNAISKQQLCENWQPQHDGRLVAMIEVAIAAGNHTLTHFRRDGLVVDRKGDDSPVTIADREAEQLTRKLLGEQFPDDTIAGEEFAEQAGDSGYRWTVDPIDGTKSFICGVPLYSTLLALELDGEPLGGVILIPALGEIAVAAMGQGCFYNDGLSSPDRQNCASDRGEWTPARVSDRSELSDAVFVTSEVKTFAERDDADAYLRLQSACFLARTWGDGYGYLMVATGKAEVMVDPKCNAWDVAAMVPILTEAGGRFTDWKGTATVRGGDGVGTNGKLHAAVLELLK</sequence>
<keyword evidence="8" id="KW-1185">Reference proteome</keyword>
<dbReference type="Gene3D" id="3.40.190.80">
    <property type="match status" value="1"/>
</dbReference>
<evidence type="ECO:0000256" key="3">
    <source>
        <dbReference type="ARBA" id="ARBA00022723"/>
    </source>
</evidence>
<evidence type="ECO:0000256" key="2">
    <source>
        <dbReference type="ARBA" id="ARBA00009759"/>
    </source>
</evidence>
<evidence type="ECO:0000313" key="8">
    <source>
        <dbReference type="Proteomes" id="UP001158067"/>
    </source>
</evidence>
<keyword evidence="5" id="KW-0460">Magnesium</keyword>
<keyword evidence="3" id="KW-0479">Metal-binding</keyword>
<dbReference type="InterPro" id="IPR051090">
    <property type="entry name" value="Inositol_monoP_superfamily"/>
</dbReference>
<dbReference type="NCBIfam" id="TIGR02067">
    <property type="entry name" value="his_9_HisN"/>
    <property type="match status" value="1"/>
</dbReference>
<comment type="caution">
    <text evidence="7">The sequence shown here is derived from an EMBL/GenBank/DDBJ whole genome shotgun (WGS) entry which is preliminary data.</text>
</comment>
<dbReference type="RefSeq" id="WP_283435327.1">
    <property type="nucleotide sequence ID" value="NZ_CAWLDM010000001.1"/>
</dbReference>
<dbReference type="CDD" id="cd01641">
    <property type="entry name" value="Bacterial_IMPase_like_1"/>
    <property type="match status" value="1"/>
</dbReference>
<dbReference type="InterPro" id="IPR000760">
    <property type="entry name" value="Inositol_monophosphatase-like"/>
</dbReference>
<name>A0ABY1QPZ4_9BACT</name>
<keyword evidence="4" id="KW-0378">Hydrolase</keyword>
<dbReference type="Gene3D" id="3.30.540.10">
    <property type="entry name" value="Fructose-1,6-Bisphosphatase, subunit A, domain 1"/>
    <property type="match status" value="1"/>
</dbReference>
<evidence type="ECO:0000256" key="5">
    <source>
        <dbReference type="ARBA" id="ARBA00022842"/>
    </source>
</evidence>
<accession>A0ABY1QPZ4</accession>
<evidence type="ECO:0000256" key="1">
    <source>
        <dbReference type="ARBA" id="ARBA00001946"/>
    </source>
</evidence>
<dbReference type="EMBL" id="FXUG01000022">
    <property type="protein sequence ID" value="SMP77033.1"/>
    <property type="molecule type" value="Genomic_DNA"/>
</dbReference>
<dbReference type="SUPFAM" id="SSF56655">
    <property type="entry name" value="Carbohydrate phosphatase"/>
    <property type="match status" value="1"/>
</dbReference>
<dbReference type="EC" id="3.1.3.15" evidence="6"/>
<comment type="similarity">
    <text evidence="2">Belongs to the inositol monophosphatase superfamily.</text>
</comment>
<dbReference type="InterPro" id="IPR011809">
    <property type="entry name" value="His_9_proposed"/>
</dbReference>
<evidence type="ECO:0000256" key="4">
    <source>
        <dbReference type="ARBA" id="ARBA00022801"/>
    </source>
</evidence>
<dbReference type="PRINTS" id="PR00377">
    <property type="entry name" value="IMPHPHTASES"/>
</dbReference>
<dbReference type="PANTHER" id="PTHR43200:SF6">
    <property type="entry name" value="3'(2'),5'-BISPHOSPHATE NUCLEOTIDASE"/>
    <property type="match status" value="1"/>
</dbReference>
<comment type="cofactor">
    <cofactor evidence="1">
        <name>Mg(2+)</name>
        <dbReference type="ChEBI" id="CHEBI:18420"/>
    </cofactor>
</comment>